<feature type="transmembrane region" description="Helical" evidence="8">
    <location>
        <begin position="604"/>
        <end position="628"/>
    </location>
</feature>
<organism evidence="9 10">
    <name type="scientific">Acetanaerobacterium elongatum</name>
    <dbReference type="NCBI Taxonomy" id="258515"/>
    <lineage>
        <taxon>Bacteria</taxon>
        <taxon>Bacillati</taxon>
        <taxon>Bacillota</taxon>
        <taxon>Clostridia</taxon>
        <taxon>Eubacteriales</taxon>
        <taxon>Oscillospiraceae</taxon>
        <taxon>Acetanaerobacterium</taxon>
    </lineage>
</organism>
<feature type="transmembrane region" description="Helical" evidence="8">
    <location>
        <begin position="521"/>
        <end position="546"/>
    </location>
</feature>
<accession>A0A1G9ULN6</accession>
<dbReference type="PANTHER" id="PTHR11629">
    <property type="entry name" value="VACUOLAR PROTON ATPASES"/>
    <property type="match status" value="1"/>
</dbReference>
<gene>
    <name evidence="9" type="ORF">SAMN05192585_10253</name>
</gene>
<dbReference type="GO" id="GO:0033179">
    <property type="term" value="C:proton-transporting V-type ATPase, V0 domain"/>
    <property type="evidence" value="ECO:0007669"/>
    <property type="project" value="InterPro"/>
</dbReference>
<evidence type="ECO:0000256" key="5">
    <source>
        <dbReference type="ARBA" id="ARBA00022989"/>
    </source>
</evidence>
<evidence type="ECO:0000256" key="7">
    <source>
        <dbReference type="ARBA" id="ARBA00023136"/>
    </source>
</evidence>
<dbReference type="Gene3D" id="3.30.70.2750">
    <property type="match status" value="1"/>
</dbReference>
<dbReference type="EMBL" id="FNID01000002">
    <property type="protein sequence ID" value="SDM60798.1"/>
    <property type="molecule type" value="Genomic_DNA"/>
</dbReference>
<dbReference type="STRING" id="258515.SAMN05192585_10253"/>
<keyword evidence="7 8" id="KW-0472">Membrane</keyword>
<evidence type="ECO:0000256" key="8">
    <source>
        <dbReference type="SAM" id="Phobius"/>
    </source>
</evidence>
<evidence type="ECO:0000256" key="3">
    <source>
        <dbReference type="ARBA" id="ARBA00022448"/>
    </source>
</evidence>
<dbReference type="GO" id="GO:0046961">
    <property type="term" value="F:proton-transporting ATPase activity, rotational mechanism"/>
    <property type="evidence" value="ECO:0007669"/>
    <property type="project" value="InterPro"/>
</dbReference>
<name>A0A1G9ULN6_9FIRM</name>
<reference evidence="9 10" key="1">
    <citation type="submission" date="2016-10" db="EMBL/GenBank/DDBJ databases">
        <authorList>
            <person name="de Groot N.N."/>
        </authorList>
    </citation>
    <scope>NUCLEOTIDE SEQUENCE [LARGE SCALE GENOMIC DNA]</scope>
    <source>
        <strain evidence="9 10">CGMCC 1.5012</strain>
    </source>
</reference>
<dbReference type="RefSeq" id="WP_092637536.1">
    <property type="nucleotide sequence ID" value="NZ_FNID01000002.1"/>
</dbReference>
<evidence type="ECO:0000256" key="6">
    <source>
        <dbReference type="ARBA" id="ARBA00023065"/>
    </source>
</evidence>
<proteinExistence type="inferred from homology"/>
<dbReference type="GO" id="GO:0007035">
    <property type="term" value="P:vacuolar acidification"/>
    <property type="evidence" value="ECO:0007669"/>
    <property type="project" value="TreeGrafter"/>
</dbReference>
<feature type="transmembrane region" description="Helical" evidence="8">
    <location>
        <begin position="403"/>
        <end position="425"/>
    </location>
</feature>
<comment type="subcellular location">
    <subcellularLocation>
        <location evidence="1">Membrane</location>
        <topology evidence="1">Multi-pass membrane protein</topology>
    </subcellularLocation>
</comment>
<dbReference type="Gene3D" id="1.20.1460.20">
    <property type="match status" value="1"/>
</dbReference>
<evidence type="ECO:0000256" key="4">
    <source>
        <dbReference type="ARBA" id="ARBA00022692"/>
    </source>
</evidence>
<keyword evidence="6" id="KW-0406">Ion transport</keyword>
<feature type="transmembrane region" description="Helical" evidence="8">
    <location>
        <begin position="457"/>
        <end position="478"/>
    </location>
</feature>
<dbReference type="Proteomes" id="UP000199182">
    <property type="component" value="Unassembled WGS sequence"/>
</dbReference>
<keyword evidence="3" id="KW-0813">Transport</keyword>
<keyword evidence="10" id="KW-1185">Reference proteome</keyword>
<dbReference type="PANTHER" id="PTHR11629:SF63">
    <property type="entry name" value="V-TYPE PROTON ATPASE SUBUNIT A"/>
    <property type="match status" value="1"/>
</dbReference>
<dbReference type="GO" id="GO:0051117">
    <property type="term" value="F:ATPase binding"/>
    <property type="evidence" value="ECO:0007669"/>
    <property type="project" value="TreeGrafter"/>
</dbReference>
<keyword evidence="5 8" id="KW-1133">Transmembrane helix</keyword>
<dbReference type="Gene3D" id="3.30.70.2170">
    <property type="match status" value="1"/>
</dbReference>
<feature type="transmembrane region" description="Helical" evidence="8">
    <location>
        <begin position="490"/>
        <end position="509"/>
    </location>
</feature>
<evidence type="ECO:0000256" key="1">
    <source>
        <dbReference type="ARBA" id="ARBA00004141"/>
    </source>
</evidence>
<comment type="similarity">
    <text evidence="2">Belongs to the V-ATPase 116 kDa subunit family.</text>
</comment>
<dbReference type="InterPro" id="IPR002490">
    <property type="entry name" value="V-ATPase_116kDa_su"/>
</dbReference>
<keyword evidence="4 8" id="KW-0812">Transmembrane</keyword>
<evidence type="ECO:0000256" key="2">
    <source>
        <dbReference type="ARBA" id="ARBA00009904"/>
    </source>
</evidence>
<feature type="transmembrane region" description="Helical" evidence="8">
    <location>
        <begin position="363"/>
        <end position="391"/>
    </location>
</feature>
<sequence>MAVVTMHRVNICALKKDRKRILEELQRLGVVEVCDSQGGEQFEKTDTAEARTIFEKNAQQARQAALILDDYVPEKKSLLASLEGRKTLSLADYDAYSAERDEVLRVAYRLTALEKEIAEKKADIIKLEGQIEALSPWLALPVSLRYGGTKHTAAFIGSVSEEMPLEAIYARLAEAAPELDAVNVDILTLSKEQTCVMATSHKQQAQALEEAMRAIGFARPASLPPLPPAEQQHVLEGEVLAAKEAIEDAQNEIISYAGTRNAMRFMVDYFTLRGEKYRMLDKLAQSKHTFVLSGYVPVTAEKLLRERLELNFDAALEFYDPAEEEDVPVLLKNNAFSAPVEGVLESYSLPAKGEIDPTGIMSVFYYILFGLMLSDAGYGLLLVLGCGLLLWRFKNMEEGTKRSLRMFFYCGISTVIWGILFSSYFGDVVNVVSKTFFGNEVGIPPLWFNPTQDPMRMLLFSFALGIVHLFFGLSIKFYMLLKAKQFKDALFDVVFWYLLVGGLIVLALATPQFSQIMNVPFTLPALAGTISSVLAGIGAVGIVLTGGRESRNWFKRILKGLYSLYNISGYLSDILSYSRLLALGLATGVIASVVNQMGSMGGKSIFGVILFVLVFLAGQAINFGIEVLGAYVHTNRLQYVEFFGKFYEGGRRKFEPFAVNTKYYKFKEDVSNG</sequence>
<evidence type="ECO:0000313" key="9">
    <source>
        <dbReference type="EMBL" id="SDM60798.1"/>
    </source>
</evidence>
<protein>
    <submittedName>
        <fullName evidence="9">V/A-type H+-transporting ATPase subunit I</fullName>
    </submittedName>
</protein>
<evidence type="ECO:0000313" key="10">
    <source>
        <dbReference type="Proteomes" id="UP000199182"/>
    </source>
</evidence>
<dbReference type="AlphaFoldDB" id="A0A1G9ULN6"/>
<dbReference type="GO" id="GO:0016471">
    <property type="term" value="C:vacuolar proton-transporting V-type ATPase complex"/>
    <property type="evidence" value="ECO:0007669"/>
    <property type="project" value="TreeGrafter"/>
</dbReference>
<dbReference type="Pfam" id="PF01496">
    <property type="entry name" value="V_ATPase_I"/>
    <property type="match status" value="2"/>
</dbReference>
<dbReference type="OrthoDB" id="9803814at2"/>